<organism evidence="1">
    <name type="scientific">marine metagenome</name>
    <dbReference type="NCBI Taxonomy" id="408172"/>
    <lineage>
        <taxon>unclassified sequences</taxon>
        <taxon>metagenomes</taxon>
        <taxon>ecological metagenomes</taxon>
    </lineage>
</organism>
<dbReference type="EMBL" id="UINC01007799">
    <property type="protein sequence ID" value="SVA35132.1"/>
    <property type="molecule type" value="Genomic_DNA"/>
</dbReference>
<gene>
    <name evidence="1" type="ORF">METZ01_LOCUS87986</name>
</gene>
<name>A0A381V444_9ZZZZ</name>
<accession>A0A381V444</accession>
<dbReference type="AlphaFoldDB" id="A0A381V444"/>
<proteinExistence type="predicted"/>
<reference evidence="1" key="1">
    <citation type="submission" date="2018-05" db="EMBL/GenBank/DDBJ databases">
        <authorList>
            <person name="Lanie J.A."/>
            <person name="Ng W.-L."/>
            <person name="Kazmierczak K.M."/>
            <person name="Andrzejewski T.M."/>
            <person name="Davidsen T.M."/>
            <person name="Wayne K.J."/>
            <person name="Tettelin H."/>
            <person name="Glass J.I."/>
            <person name="Rusch D."/>
            <person name="Podicherti R."/>
            <person name="Tsui H.-C.T."/>
            <person name="Winkler M.E."/>
        </authorList>
    </citation>
    <scope>NUCLEOTIDE SEQUENCE</scope>
</reference>
<evidence type="ECO:0000313" key="1">
    <source>
        <dbReference type="EMBL" id="SVA35132.1"/>
    </source>
</evidence>
<protein>
    <submittedName>
        <fullName evidence="1">Uncharacterized protein</fullName>
    </submittedName>
</protein>
<sequence length="41" mass="4743">MRECIFIKISSDFKCVVAKNMVLYSPFVKPLNILVILIKDL</sequence>